<gene>
    <name evidence="1" type="ORF">GCM10011323_35010</name>
</gene>
<keyword evidence="2" id="KW-1185">Reference proteome</keyword>
<evidence type="ECO:0000313" key="1">
    <source>
        <dbReference type="EMBL" id="GGG28618.1"/>
    </source>
</evidence>
<accession>A0ABQ1WHK1</accession>
<proteinExistence type="predicted"/>
<evidence type="ECO:0000313" key="2">
    <source>
        <dbReference type="Proteomes" id="UP000634043"/>
    </source>
</evidence>
<comment type="caution">
    <text evidence="1">The sequence shown here is derived from an EMBL/GenBank/DDBJ whole genome shotgun (WGS) entry which is preliminary data.</text>
</comment>
<reference evidence="2" key="1">
    <citation type="journal article" date="2019" name="Int. J. Syst. Evol. Microbiol.">
        <title>The Global Catalogue of Microorganisms (GCM) 10K type strain sequencing project: providing services to taxonomists for standard genome sequencing and annotation.</title>
        <authorList>
            <consortium name="The Broad Institute Genomics Platform"/>
            <consortium name="The Broad Institute Genome Sequencing Center for Infectious Disease"/>
            <person name="Wu L."/>
            <person name="Ma J."/>
        </authorList>
    </citation>
    <scope>NUCLEOTIDE SEQUENCE [LARGE SCALE GENOMIC DNA]</scope>
    <source>
        <strain evidence="2">CGMCC 1.12749</strain>
    </source>
</reference>
<dbReference type="Proteomes" id="UP000634043">
    <property type="component" value="Unassembled WGS sequence"/>
</dbReference>
<dbReference type="RefSeq" id="WP_188502837.1">
    <property type="nucleotide sequence ID" value="NZ_BMFP01000008.1"/>
</dbReference>
<evidence type="ECO:0008006" key="3">
    <source>
        <dbReference type="Google" id="ProtNLM"/>
    </source>
</evidence>
<organism evidence="1 2">
    <name type="scientific">Pontibacter amylolyticus</name>
    <dbReference type="NCBI Taxonomy" id="1424080"/>
    <lineage>
        <taxon>Bacteria</taxon>
        <taxon>Pseudomonadati</taxon>
        <taxon>Bacteroidota</taxon>
        <taxon>Cytophagia</taxon>
        <taxon>Cytophagales</taxon>
        <taxon>Hymenobacteraceae</taxon>
        <taxon>Pontibacter</taxon>
    </lineage>
</organism>
<dbReference type="EMBL" id="BMFP01000008">
    <property type="protein sequence ID" value="GGG28618.1"/>
    <property type="molecule type" value="Genomic_DNA"/>
</dbReference>
<name>A0ABQ1WHK1_9BACT</name>
<protein>
    <recommendedName>
        <fullName evidence="3">Lipoprotein</fullName>
    </recommendedName>
</protein>
<sequence length="179" mass="20921">MFITGCGPQDDFYTVTKIVDIQDTIFVNKPFDFKLVLRNDSLNEMKFTIDDTVQKSVSFNLFFSCNDQLLRSDVENPKNLKHDYQEYFLKKGDSLTYRFTGLLRQVNNNLQMEIEGYERIYKIENSPCDRLTIDFGGMWIPGDFNPLDAMEGYNFRKIIFVSLDTAKTDLSRNQKKNAL</sequence>